<protein>
    <submittedName>
        <fullName evidence="1">Uncharacterized protein</fullName>
    </submittedName>
</protein>
<dbReference type="Proteomes" id="UP001458880">
    <property type="component" value="Unassembled WGS sequence"/>
</dbReference>
<organism evidence="1 2">
    <name type="scientific">Popillia japonica</name>
    <name type="common">Japanese beetle</name>
    <dbReference type="NCBI Taxonomy" id="7064"/>
    <lineage>
        <taxon>Eukaryota</taxon>
        <taxon>Metazoa</taxon>
        <taxon>Ecdysozoa</taxon>
        <taxon>Arthropoda</taxon>
        <taxon>Hexapoda</taxon>
        <taxon>Insecta</taxon>
        <taxon>Pterygota</taxon>
        <taxon>Neoptera</taxon>
        <taxon>Endopterygota</taxon>
        <taxon>Coleoptera</taxon>
        <taxon>Polyphaga</taxon>
        <taxon>Scarabaeiformia</taxon>
        <taxon>Scarabaeidae</taxon>
        <taxon>Rutelinae</taxon>
        <taxon>Popillia</taxon>
    </lineage>
</organism>
<dbReference type="AlphaFoldDB" id="A0AAW1L6K5"/>
<accession>A0AAW1L6K5</accession>
<comment type="caution">
    <text evidence="1">The sequence shown here is derived from an EMBL/GenBank/DDBJ whole genome shotgun (WGS) entry which is preliminary data.</text>
</comment>
<proteinExistence type="predicted"/>
<keyword evidence="2" id="KW-1185">Reference proteome</keyword>
<name>A0AAW1L6K5_POPJA</name>
<reference evidence="1 2" key="1">
    <citation type="journal article" date="2024" name="BMC Genomics">
        <title>De novo assembly and annotation of Popillia japonica's genome with initial clues to its potential as an invasive pest.</title>
        <authorList>
            <person name="Cucini C."/>
            <person name="Boschi S."/>
            <person name="Funari R."/>
            <person name="Cardaioli E."/>
            <person name="Iannotti N."/>
            <person name="Marturano G."/>
            <person name="Paoli F."/>
            <person name="Bruttini M."/>
            <person name="Carapelli A."/>
            <person name="Frati F."/>
            <person name="Nardi F."/>
        </authorList>
    </citation>
    <scope>NUCLEOTIDE SEQUENCE [LARGE SCALE GENOMIC DNA]</scope>
    <source>
        <strain evidence="1">DMR45628</strain>
    </source>
</reference>
<gene>
    <name evidence="1" type="ORF">QE152_g15890</name>
</gene>
<evidence type="ECO:0000313" key="1">
    <source>
        <dbReference type="EMBL" id="KAK9729498.1"/>
    </source>
</evidence>
<evidence type="ECO:0000313" key="2">
    <source>
        <dbReference type="Proteomes" id="UP001458880"/>
    </source>
</evidence>
<dbReference type="EMBL" id="JASPKY010000160">
    <property type="protein sequence ID" value="KAK9729498.1"/>
    <property type="molecule type" value="Genomic_DNA"/>
</dbReference>
<sequence length="95" mass="10633">MNIIRAVEYQAEIGILLSKARMQDIKDRQNVNGTQKSQLQLFEDESSDSYWASTPQHSTTSGRNSQYSYVDLLSTSQATEATQDILSQAMGTILQ</sequence>